<dbReference type="InterPro" id="IPR024969">
    <property type="entry name" value="EIF3F/CSN6-like_C"/>
</dbReference>
<gene>
    <name evidence="6" type="ORF">DACRYDRAFT_19667</name>
</gene>
<dbReference type="EMBL" id="JH795855">
    <property type="protein sequence ID" value="EJU06561.1"/>
    <property type="molecule type" value="Genomic_DNA"/>
</dbReference>
<dbReference type="InterPro" id="IPR027531">
    <property type="entry name" value="eIF3f"/>
</dbReference>
<dbReference type="GO" id="GO:0016282">
    <property type="term" value="C:eukaryotic 43S preinitiation complex"/>
    <property type="evidence" value="ECO:0007669"/>
    <property type="project" value="UniProtKB-UniRule"/>
</dbReference>
<comment type="subunit">
    <text evidence="4">Component of the eukaryotic translation initiation factor 3 (eIF-3) complex.</text>
</comment>
<keyword evidence="2 4" id="KW-0396">Initiation factor</keyword>
<dbReference type="SMART" id="SM00232">
    <property type="entry name" value="JAB_MPN"/>
    <property type="match status" value="1"/>
</dbReference>
<proteinExistence type="inferred from homology"/>
<dbReference type="InterPro" id="IPR000555">
    <property type="entry name" value="JAMM/MPN+_dom"/>
</dbReference>
<reference evidence="6 7" key="1">
    <citation type="journal article" date="2012" name="Science">
        <title>The Paleozoic origin of enzymatic lignin decomposition reconstructed from 31 fungal genomes.</title>
        <authorList>
            <person name="Floudas D."/>
            <person name="Binder M."/>
            <person name="Riley R."/>
            <person name="Barry K."/>
            <person name="Blanchette R.A."/>
            <person name="Henrissat B."/>
            <person name="Martinez A.T."/>
            <person name="Otillar R."/>
            <person name="Spatafora J.W."/>
            <person name="Yadav J.S."/>
            <person name="Aerts A."/>
            <person name="Benoit I."/>
            <person name="Boyd A."/>
            <person name="Carlson A."/>
            <person name="Copeland A."/>
            <person name="Coutinho P.M."/>
            <person name="de Vries R.P."/>
            <person name="Ferreira P."/>
            <person name="Findley K."/>
            <person name="Foster B."/>
            <person name="Gaskell J."/>
            <person name="Glotzer D."/>
            <person name="Gorecki P."/>
            <person name="Heitman J."/>
            <person name="Hesse C."/>
            <person name="Hori C."/>
            <person name="Igarashi K."/>
            <person name="Jurgens J.A."/>
            <person name="Kallen N."/>
            <person name="Kersten P."/>
            <person name="Kohler A."/>
            <person name="Kuees U."/>
            <person name="Kumar T.K.A."/>
            <person name="Kuo A."/>
            <person name="LaButti K."/>
            <person name="Larrondo L.F."/>
            <person name="Lindquist E."/>
            <person name="Ling A."/>
            <person name="Lombard V."/>
            <person name="Lucas S."/>
            <person name="Lundell T."/>
            <person name="Martin R."/>
            <person name="McLaughlin D.J."/>
            <person name="Morgenstern I."/>
            <person name="Morin E."/>
            <person name="Murat C."/>
            <person name="Nagy L.G."/>
            <person name="Nolan M."/>
            <person name="Ohm R.A."/>
            <person name="Patyshakuliyeva A."/>
            <person name="Rokas A."/>
            <person name="Ruiz-Duenas F.J."/>
            <person name="Sabat G."/>
            <person name="Salamov A."/>
            <person name="Samejima M."/>
            <person name="Schmutz J."/>
            <person name="Slot J.C."/>
            <person name="St John F."/>
            <person name="Stenlid J."/>
            <person name="Sun H."/>
            <person name="Sun S."/>
            <person name="Syed K."/>
            <person name="Tsang A."/>
            <person name="Wiebenga A."/>
            <person name="Young D."/>
            <person name="Pisabarro A."/>
            <person name="Eastwood D.C."/>
            <person name="Martin F."/>
            <person name="Cullen D."/>
            <person name="Grigoriev I.V."/>
            <person name="Hibbett D.S."/>
        </authorList>
    </citation>
    <scope>NUCLEOTIDE SEQUENCE [LARGE SCALE GENOMIC DNA]</scope>
    <source>
        <strain evidence="6 7">DJM-731 SS1</strain>
    </source>
</reference>
<dbReference type="OMA" id="EYFVHFH"/>
<dbReference type="GO" id="GO:0003743">
    <property type="term" value="F:translation initiation factor activity"/>
    <property type="evidence" value="ECO:0007669"/>
    <property type="project" value="UniProtKB-UniRule"/>
</dbReference>
<dbReference type="GO" id="GO:0031369">
    <property type="term" value="F:translation initiation factor binding"/>
    <property type="evidence" value="ECO:0007669"/>
    <property type="project" value="InterPro"/>
</dbReference>
<keyword evidence="3 4" id="KW-0648">Protein biosynthesis</keyword>
<comment type="subcellular location">
    <subcellularLocation>
        <location evidence="4">Cytoplasm</location>
    </subcellularLocation>
</comment>
<evidence type="ECO:0000256" key="3">
    <source>
        <dbReference type="ARBA" id="ARBA00022917"/>
    </source>
</evidence>
<dbReference type="PROSITE" id="PS50249">
    <property type="entry name" value="MPN"/>
    <property type="match status" value="1"/>
</dbReference>
<keyword evidence="7" id="KW-1185">Reference proteome</keyword>
<dbReference type="PANTHER" id="PTHR10540">
    <property type="entry name" value="EUKARYOTIC TRANSLATION INITIATION FACTOR 3 SUBUNIT F-RELATED"/>
    <property type="match status" value="1"/>
</dbReference>
<dbReference type="AlphaFoldDB" id="M5G8L8"/>
<dbReference type="GO" id="GO:0033290">
    <property type="term" value="C:eukaryotic 48S preinitiation complex"/>
    <property type="evidence" value="ECO:0007669"/>
    <property type="project" value="UniProtKB-UniRule"/>
</dbReference>
<evidence type="ECO:0000313" key="6">
    <source>
        <dbReference type="EMBL" id="EJU06561.1"/>
    </source>
</evidence>
<accession>M5G8L8</accession>
<evidence type="ECO:0000256" key="4">
    <source>
        <dbReference type="HAMAP-Rule" id="MF_03005"/>
    </source>
</evidence>
<dbReference type="OrthoDB" id="25498at2759"/>
<dbReference type="Proteomes" id="UP000030653">
    <property type="component" value="Unassembled WGS sequence"/>
</dbReference>
<name>M5G8L8_DACPD</name>
<comment type="function">
    <text evidence="4">Component of the eukaryotic translation initiation factor 3 (eIF-3) complex, which is involved in protein synthesis of a specialized repertoire of mRNAs and, together with other initiation factors, stimulates binding of mRNA and methionyl-tRNAi to the 40S ribosome. The eIF-3 complex specifically targets and initiates translation of a subset of mRNAs involved in cell proliferation.</text>
</comment>
<dbReference type="HAMAP" id="MF_03005">
    <property type="entry name" value="eIF3f"/>
    <property type="match status" value="1"/>
</dbReference>
<keyword evidence="1 4" id="KW-0963">Cytoplasm</keyword>
<dbReference type="HOGENOM" id="CLU_027018_0_2_1"/>
<dbReference type="Pfam" id="PF13012">
    <property type="entry name" value="MitMem_reg"/>
    <property type="match status" value="1"/>
</dbReference>
<dbReference type="STRING" id="1858805.M5G8L8"/>
<evidence type="ECO:0000313" key="7">
    <source>
        <dbReference type="Proteomes" id="UP000030653"/>
    </source>
</evidence>
<comment type="similarity">
    <text evidence="4">Belongs to the eIF-3 subunit F family.</text>
</comment>
<dbReference type="GO" id="GO:0001732">
    <property type="term" value="P:formation of cytoplasmic translation initiation complex"/>
    <property type="evidence" value="ECO:0007669"/>
    <property type="project" value="UniProtKB-UniRule"/>
</dbReference>
<dbReference type="GeneID" id="63686673"/>
<feature type="domain" description="MPN" evidence="5">
    <location>
        <begin position="32"/>
        <end position="165"/>
    </location>
</feature>
<dbReference type="PANTHER" id="PTHR10540:SF6">
    <property type="entry name" value="EUKARYOTIC TRANSLATION INITIATION FACTOR 3 SUBUNIT F"/>
    <property type="match status" value="1"/>
</dbReference>
<dbReference type="GO" id="GO:0071541">
    <property type="term" value="C:eukaryotic translation initiation factor 3 complex, eIF3m"/>
    <property type="evidence" value="ECO:0007669"/>
    <property type="project" value="TreeGrafter"/>
</dbReference>
<evidence type="ECO:0000256" key="1">
    <source>
        <dbReference type="ARBA" id="ARBA00022490"/>
    </source>
</evidence>
<dbReference type="GO" id="GO:0008237">
    <property type="term" value="F:metallopeptidase activity"/>
    <property type="evidence" value="ECO:0007669"/>
    <property type="project" value="InterPro"/>
</dbReference>
<evidence type="ECO:0000256" key="2">
    <source>
        <dbReference type="ARBA" id="ARBA00022540"/>
    </source>
</evidence>
<evidence type="ECO:0000259" key="5">
    <source>
        <dbReference type="PROSITE" id="PS50249"/>
    </source>
</evidence>
<protein>
    <recommendedName>
        <fullName evidence="4">Eukaryotic translation initiation factor 3 subunit F</fullName>
        <shortName evidence="4">eIF3f</shortName>
    </recommendedName>
</protein>
<dbReference type="RefSeq" id="XP_040633455.1">
    <property type="nucleotide sequence ID" value="XM_040771611.1"/>
</dbReference>
<sequence length="302" mass="32872">MSLGRPSQAIFLQPPAQTSAPFANRPLPVTSVTVHPIALFSILDHYLRRDEKQERVIGTLLGSRQDGEVEVKSAFAVLHAETAERVAVDMDYHRTMLELHQRINPREVIVGWYSTGANLNTYSALIQGSFYQHETAPHPAILLSLDTDATEGQLGVKTYLSAPVGVTPKLENCVFTPVPCTLRYSAVEKGGLDLLTNAASSSTHLSHPEREMEELENAITDVVSMLDRVLAYVQAVLKGERKGDPAIGRYLLDTLSAEGPVLGRKGAEALVGSQLQDTIMVSYLASLVRSQAEVSSRLALVT</sequence>
<dbReference type="Gene3D" id="3.40.140.10">
    <property type="entry name" value="Cytidine Deaminase, domain 2"/>
    <property type="match status" value="1"/>
</dbReference>
<organism evidence="6 7">
    <name type="scientific">Dacryopinax primogenitus (strain DJM 731)</name>
    <name type="common">Brown rot fungus</name>
    <dbReference type="NCBI Taxonomy" id="1858805"/>
    <lineage>
        <taxon>Eukaryota</taxon>
        <taxon>Fungi</taxon>
        <taxon>Dikarya</taxon>
        <taxon>Basidiomycota</taxon>
        <taxon>Agaricomycotina</taxon>
        <taxon>Dacrymycetes</taxon>
        <taxon>Dacrymycetales</taxon>
        <taxon>Dacrymycetaceae</taxon>
        <taxon>Dacryopinax</taxon>
    </lineage>
</organism>
<dbReference type="Pfam" id="PF01398">
    <property type="entry name" value="JAB"/>
    <property type="match status" value="1"/>
</dbReference>
<dbReference type="InterPro" id="IPR037518">
    <property type="entry name" value="MPN"/>
</dbReference>
<dbReference type="CDD" id="cd08064">
    <property type="entry name" value="MPN_eIF3f"/>
    <property type="match status" value="1"/>
</dbReference>